<organism evidence="1 2">
    <name type="scientific">Glycomyces buryatensis</name>
    <dbReference type="NCBI Taxonomy" id="2570927"/>
    <lineage>
        <taxon>Bacteria</taxon>
        <taxon>Bacillati</taxon>
        <taxon>Actinomycetota</taxon>
        <taxon>Actinomycetes</taxon>
        <taxon>Glycomycetales</taxon>
        <taxon>Glycomycetaceae</taxon>
        <taxon>Glycomyces</taxon>
    </lineage>
</organism>
<accession>A0A4S8Q1W9</accession>
<reference evidence="1 2" key="2">
    <citation type="submission" date="2019-05" db="EMBL/GenBank/DDBJ databases">
        <title>Glycomyces buryatensis sp. nov.</title>
        <authorList>
            <person name="Nikitina E."/>
        </authorList>
    </citation>
    <scope>NUCLEOTIDE SEQUENCE [LARGE SCALE GENOMIC DNA]</scope>
    <source>
        <strain evidence="1 2">18</strain>
    </source>
</reference>
<dbReference type="OrthoDB" id="3556416at2"/>
<reference evidence="2" key="1">
    <citation type="submission" date="2019-04" db="EMBL/GenBank/DDBJ databases">
        <title>Nocardioides xinjiangensis sp. nov.</title>
        <authorList>
            <person name="Liu S."/>
        </authorList>
    </citation>
    <scope>NUCLEOTIDE SEQUENCE [LARGE SCALE GENOMIC DNA]</scope>
    <source>
        <strain evidence="2">18</strain>
    </source>
</reference>
<dbReference type="EMBL" id="STGY01000072">
    <property type="protein sequence ID" value="THV36475.1"/>
    <property type="molecule type" value="Genomic_DNA"/>
</dbReference>
<dbReference type="AlphaFoldDB" id="A0A4S8Q1W9"/>
<dbReference type="Proteomes" id="UP000308760">
    <property type="component" value="Unassembled WGS sequence"/>
</dbReference>
<gene>
    <name evidence="1" type="ORF">FAB82_22095</name>
</gene>
<evidence type="ECO:0000313" key="2">
    <source>
        <dbReference type="Proteomes" id="UP000308760"/>
    </source>
</evidence>
<sequence>MLAQAGLALLGEAGTPADVQSAWKVFASADAKPSVRVSDSLGETSLTILDQAWNAMANQLNIISGDGEFLLTVEGEGTFGKPWLHVRTDGRPTIRDLGPYPGEPGFIASSLDRSAMVAVSTEEYEFWVLVADNGE</sequence>
<comment type="caution">
    <text evidence="1">The sequence shown here is derived from an EMBL/GenBank/DDBJ whole genome shotgun (WGS) entry which is preliminary data.</text>
</comment>
<name>A0A4S8Q1W9_9ACTN</name>
<protein>
    <submittedName>
        <fullName evidence="1">Uncharacterized protein</fullName>
    </submittedName>
</protein>
<evidence type="ECO:0000313" key="1">
    <source>
        <dbReference type="EMBL" id="THV36475.1"/>
    </source>
</evidence>
<keyword evidence="2" id="KW-1185">Reference proteome</keyword>
<dbReference type="RefSeq" id="WP_136536718.1">
    <property type="nucleotide sequence ID" value="NZ_STGY01000072.1"/>
</dbReference>
<proteinExistence type="predicted"/>